<feature type="compositionally biased region" description="Basic and acidic residues" evidence="1">
    <location>
        <begin position="37"/>
        <end position="53"/>
    </location>
</feature>
<protein>
    <submittedName>
        <fullName evidence="2">Uncharacterized protein</fullName>
    </submittedName>
</protein>
<dbReference type="AlphaFoldDB" id="A0A388KLU0"/>
<dbReference type="EMBL" id="BFEA01000139">
    <property type="protein sequence ID" value="GBG71015.1"/>
    <property type="molecule type" value="Genomic_DNA"/>
</dbReference>
<evidence type="ECO:0000313" key="3">
    <source>
        <dbReference type="Proteomes" id="UP000265515"/>
    </source>
</evidence>
<feature type="region of interest" description="Disordered" evidence="1">
    <location>
        <begin position="1"/>
        <end position="94"/>
    </location>
</feature>
<name>A0A388KLU0_CHABU</name>
<dbReference type="Proteomes" id="UP000265515">
    <property type="component" value="Unassembled WGS sequence"/>
</dbReference>
<reference evidence="2 3" key="1">
    <citation type="journal article" date="2018" name="Cell">
        <title>The Chara Genome: Secondary Complexity and Implications for Plant Terrestrialization.</title>
        <authorList>
            <person name="Nishiyama T."/>
            <person name="Sakayama H."/>
            <person name="Vries J.D."/>
            <person name="Buschmann H."/>
            <person name="Saint-Marcoux D."/>
            <person name="Ullrich K.K."/>
            <person name="Haas F.B."/>
            <person name="Vanderstraeten L."/>
            <person name="Becker D."/>
            <person name="Lang D."/>
            <person name="Vosolsobe S."/>
            <person name="Rombauts S."/>
            <person name="Wilhelmsson P.K.I."/>
            <person name="Janitza P."/>
            <person name="Kern R."/>
            <person name="Heyl A."/>
            <person name="Rumpler F."/>
            <person name="Villalobos L.I.A.C."/>
            <person name="Clay J.M."/>
            <person name="Skokan R."/>
            <person name="Toyoda A."/>
            <person name="Suzuki Y."/>
            <person name="Kagoshima H."/>
            <person name="Schijlen E."/>
            <person name="Tajeshwar N."/>
            <person name="Catarino B."/>
            <person name="Hetherington A.J."/>
            <person name="Saltykova A."/>
            <person name="Bonnot C."/>
            <person name="Breuninger H."/>
            <person name="Symeonidi A."/>
            <person name="Radhakrishnan G.V."/>
            <person name="Van Nieuwerburgh F."/>
            <person name="Deforce D."/>
            <person name="Chang C."/>
            <person name="Karol K.G."/>
            <person name="Hedrich R."/>
            <person name="Ulvskov P."/>
            <person name="Glockner G."/>
            <person name="Delwiche C.F."/>
            <person name="Petrasek J."/>
            <person name="Van de Peer Y."/>
            <person name="Friml J."/>
            <person name="Beilby M."/>
            <person name="Dolan L."/>
            <person name="Kohara Y."/>
            <person name="Sugano S."/>
            <person name="Fujiyama A."/>
            <person name="Delaux P.-M."/>
            <person name="Quint M."/>
            <person name="TheiBen G."/>
            <person name="Hagemann M."/>
            <person name="Harholt J."/>
            <person name="Dunand C."/>
            <person name="Zachgo S."/>
            <person name="Langdale J."/>
            <person name="Maumus F."/>
            <person name="Straeten D.V.D."/>
            <person name="Gould S.B."/>
            <person name="Rensing S.A."/>
        </authorList>
    </citation>
    <scope>NUCLEOTIDE SEQUENCE [LARGE SCALE GENOMIC DNA]</scope>
    <source>
        <strain evidence="2 3">S276</strain>
    </source>
</reference>
<keyword evidence="3" id="KW-1185">Reference proteome</keyword>
<accession>A0A388KLU0</accession>
<sequence>MLAWSTETKRRADDAATATKKKAEDAEQARLLAIEQQRQHDEAAAKAADEERVPLPSHGPPGNMHYKAGGHPQPRRRADSSPRPPPAAGAATCHRPRCQLFQHLRSARSIGDGRRLPQGRHAVTADLNATVGAADLYYRQQLEFGTAQDSSKVGRAGDLLRLDEDKSDSMVPQVRAHAAATLRQRTQAPRYLYSRSGGACQAWLDNLLSKYGVVAADLHTKISWDDLKAAWHKRFQVESPEIKALTS</sequence>
<evidence type="ECO:0000256" key="1">
    <source>
        <dbReference type="SAM" id="MobiDB-lite"/>
    </source>
</evidence>
<organism evidence="2 3">
    <name type="scientific">Chara braunii</name>
    <name type="common">Braun's stonewort</name>
    <dbReference type="NCBI Taxonomy" id="69332"/>
    <lineage>
        <taxon>Eukaryota</taxon>
        <taxon>Viridiplantae</taxon>
        <taxon>Streptophyta</taxon>
        <taxon>Charophyceae</taxon>
        <taxon>Charales</taxon>
        <taxon>Characeae</taxon>
        <taxon>Chara</taxon>
    </lineage>
</organism>
<proteinExistence type="predicted"/>
<dbReference type="Gramene" id="GBG71015">
    <property type="protein sequence ID" value="GBG71015"/>
    <property type="gene ID" value="CBR_g8313"/>
</dbReference>
<gene>
    <name evidence="2" type="ORF">CBR_g8313</name>
</gene>
<evidence type="ECO:0000313" key="2">
    <source>
        <dbReference type="EMBL" id="GBG71015.1"/>
    </source>
</evidence>
<comment type="caution">
    <text evidence="2">The sequence shown here is derived from an EMBL/GenBank/DDBJ whole genome shotgun (WGS) entry which is preliminary data.</text>
</comment>